<dbReference type="PROSITE" id="PS50110">
    <property type="entry name" value="RESPONSE_REGULATORY"/>
    <property type="match status" value="1"/>
</dbReference>
<gene>
    <name evidence="9" type="primary">prkC_19</name>
    <name evidence="9" type="ORF">Pla22_39080</name>
</gene>
<reference evidence="9 10" key="1">
    <citation type="submission" date="2019-02" db="EMBL/GenBank/DDBJ databases">
        <title>Deep-cultivation of Planctomycetes and their phenomic and genomic characterization uncovers novel biology.</title>
        <authorList>
            <person name="Wiegand S."/>
            <person name="Jogler M."/>
            <person name="Boedeker C."/>
            <person name="Pinto D."/>
            <person name="Vollmers J."/>
            <person name="Rivas-Marin E."/>
            <person name="Kohn T."/>
            <person name="Peeters S.H."/>
            <person name="Heuer A."/>
            <person name="Rast P."/>
            <person name="Oberbeckmann S."/>
            <person name="Bunk B."/>
            <person name="Jeske O."/>
            <person name="Meyerdierks A."/>
            <person name="Storesund J.E."/>
            <person name="Kallscheuer N."/>
            <person name="Luecker S."/>
            <person name="Lage O.M."/>
            <person name="Pohl T."/>
            <person name="Merkel B.J."/>
            <person name="Hornburger P."/>
            <person name="Mueller R.-W."/>
            <person name="Bruemmer F."/>
            <person name="Labrenz M."/>
            <person name="Spormann A.M."/>
            <person name="Op Den Camp H."/>
            <person name="Overmann J."/>
            <person name="Amann R."/>
            <person name="Jetten M.S.M."/>
            <person name="Mascher T."/>
            <person name="Medema M.H."/>
            <person name="Devos D.P."/>
            <person name="Kaster A.-K."/>
            <person name="Ovreas L."/>
            <person name="Rohde M."/>
            <person name="Galperin M.Y."/>
            <person name="Jogler C."/>
        </authorList>
    </citation>
    <scope>NUCLEOTIDE SEQUENCE [LARGE SCALE GENOMIC DNA]</scope>
    <source>
        <strain evidence="9 10">Pla22</strain>
    </source>
</reference>
<evidence type="ECO:0000259" key="8">
    <source>
        <dbReference type="PROSITE" id="PS50110"/>
    </source>
</evidence>
<dbReference type="Gene3D" id="1.10.510.10">
    <property type="entry name" value="Transferase(Phosphotransferase) domain 1"/>
    <property type="match status" value="1"/>
</dbReference>
<proteinExistence type="predicted"/>
<organism evidence="9 10">
    <name type="scientific">Rubripirellula amarantea</name>
    <dbReference type="NCBI Taxonomy" id="2527999"/>
    <lineage>
        <taxon>Bacteria</taxon>
        <taxon>Pseudomonadati</taxon>
        <taxon>Planctomycetota</taxon>
        <taxon>Planctomycetia</taxon>
        <taxon>Pirellulales</taxon>
        <taxon>Pirellulaceae</taxon>
        <taxon>Rubripirellula</taxon>
    </lineage>
</organism>
<dbReference type="Gene3D" id="3.30.200.20">
    <property type="entry name" value="Phosphorylase Kinase, domain 1"/>
    <property type="match status" value="1"/>
</dbReference>
<dbReference type="GO" id="GO:0004674">
    <property type="term" value="F:protein serine/threonine kinase activity"/>
    <property type="evidence" value="ECO:0007669"/>
    <property type="project" value="UniProtKB-EC"/>
</dbReference>
<dbReference type="PROSITE" id="PS50011">
    <property type="entry name" value="PROTEIN_KINASE_DOM"/>
    <property type="match status" value="1"/>
</dbReference>
<evidence type="ECO:0000256" key="2">
    <source>
        <dbReference type="ARBA" id="ARBA00022741"/>
    </source>
</evidence>
<dbReference type="SMART" id="SM00220">
    <property type="entry name" value="S_TKc"/>
    <property type="match status" value="1"/>
</dbReference>
<dbReference type="InterPro" id="IPR011006">
    <property type="entry name" value="CheY-like_superfamily"/>
</dbReference>
<comment type="caution">
    <text evidence="9">The sequence shown here is derived from an EMBL/GenBank/DDBJ whole genome shotgun (WGS) entry which is preliminary data.</text>
</comment>
<keyword evidence="10" id="KW-1185">Reference proteome</keyword>
<keyword evidence="5" id="KW-0597">Phosphoprotein</keyword>
<dbReference type="Pfam" id="PF00072">
    <property type="entry name" value="Response_reg"/>
    <property type="match status" value="1"/>
</dbReference>
<dbReference type="CDD" id="cd14014">
    <property type="entry name" value="STKc_PknB_like"/>
    <property type="match status" value="1"/>
</dbReference>
<dbReference type="AlphaFoldDB" id="A0A5C5WM23"/>
<dbReference type="GO" id="GO:0005524">
    <property type="term" value="F:ATP binding"/>
    <property type="evidence" value="ECO:0007669"/>
    <property type="project" value="UniProtKB-KW"/>
</dbReference>
<evidence type="ECO:0000256" key="3">
    <source>
        <dbReference type="ARBA" id="ARBA00022777"/>
    </source>
</evidence>
<dbReference type="InterPro" id="IPR001789">
    <property type="entry name" value="Sig_transdc_resp-reg_receiver"/>
</dbReference>
<dbReference type="InterPro" id="IPR000719">
    <property type="entry name" value="Prot_kinase_dom"/>
</dbReference>
<evidence type="ECO:0000256" key="6">
    <source>
        <dbReference type="SAM" id="MobiDB-lite"/>
    </source>
</evidence>
<dbReference type="PANTHER" id="PTHR43289">
    <property type="entry name" value="MITOGEN-ACTIVATED PROTEIN KINASE KINASE KINASE 20-RELATED"/>
    <property type="match status" value="1"/>
</dbReference>
<evidence type="ECO:0000256" key="4">
    <source>
        <dbReference type="ARBA" id="ARBA00022840"/>
    </source>
</evidence>
<evidence type="ECO:0000313" key="9">
    <source>
        <dbReference type="EMBL" id="TWT51131.1"/>
    </source>
</evidence>
<evidence type="ECO:0000313" key="10">
    <source>
        <dbReference type="Proteomes" id="UP000316598"/>
    </source>
</evidence>
<feature type="region of interest" description="Disordered" evidence="6">
    <location>
        <begin position="1"/>
        <end position="20"/>
    </location>
</feature>
<dbReference type="CDD" id="cd00156">
    <property type="entry name" value="REC"/>
    <property type="match status" value="1"/>
</dbReference>
<feature type="modified residue" description="4-aspartylphosphate" evidence="5">
    <location>
        <position position="399"/>
    </location>
</feature>
<dbReference type="RefSeq" id="WP_146516233.1">
    <property type="nucleotide sequence ID" value="NZ_SJPI01000002.1"/>
</dbReference>
<dbReference type="PANTHER" id="PTHR43289:SF6">
    <property type="entry name" value="SERINE_THREONINE-PROTEIN KINASE NEKL-3"/>
    <property type="match status" value="1"/>
</dbReference>
<evidence type="ECO:0000259" key="7">
    <source>
        <dbReference type="PROSITE" id="PS50011"/>
    </source>
</evidence>
<dbReference type="GO" id="GO:0000160">
    <property type="term" value="P:phosphorelay signal transduction system"/>
    <property type="evidence" value="ECO:0007669"/>
    <property type="project" value="InterPro"/>
</dbReference>
<dbReference type="InterPro" id="IPR008271">
    <property type="entry name" value="Ser/Thr_kinase_AS"/>
</dbReference>
<dbReference type="Gene3D" id="3.40.50.2300">
    <property type="match status" value="1"/>
</dbReference>
<dbReference type="EMBL" id="SJPI01000002">
    <property type="protein sequence ID" value="TWT51131.1"/>
    <property type="molecule type" value="Genomic_DNA"/>
</dbReference>
<dbReference type="EC" id="2.7.11.1" evidence="9"/>
<feature type="compositionally biased region" description="Basic and acidic residues" evidence="6">
    <location>
        <begin position="1"/>
        <end position="14"/>
    </location>
</feature>
<keyword evidence="1 9" id="KW-0808">Transferase</keyword>
<dbReference type="SMART" id="SM00448">
    <property type="entry name" value="REC"/>
    <property type="match status" value="1"/>
</dbReference>
<evidence type="ECO:0000256" key="5">
    <source>
        <dbReference type="PROSITE-ProRule" id="PRU00169"/>
    </source>
</evidence>
<dbReference type="Proteomes" id="UP000316598">
    <property type="component" value="Unassembled WGS sequence"/>
</dbReference>
<feature type="domain" description="Response regulatory" evidence="8">
    <location>
        <begin position="347"/>
        <end position="464"/>
    </location>
</feature>
<dbReference type="InterPro" id="IPR011009">
    <property type="entry name" value="Kinase-like_dom_sf"/>
</dbReference>
<dbReference type="Pfam" id="PF00069">
    <property type="entry name" value="Pkinase"/>
    <property type="match status" value="1"/>
</dbReference>
<keyword evidence="4" id="KW-0067">ATP-binding</keyword>
<dbReference type="OrthoDB" id="247767at2"/>
<dbReference type="SUPFAM" id="SSF56112">
    <property type="entry name" value="Protein kinase-like (PK-like)"/>
    <property type="match status" value="1"/>
</dbReference>
<name>A0A5C5WM23_9BACT</name>
<dbReference type="SUPFAM" id="SSF52172">
    <property type="entry name" value="CheY-like"/>
    <property type="match status" value="1"/>
</dbReference>
<dbReference type="PROSITE" id="PS00108">
    <property type="entry name" value="PROTEIN_KINASE_ST"/>
    <property type="match status" value="1"/>
</dbReference>
<feature type="domain" description="Protein kinase" evidence="7">
    <location>
        <begin position="74"/>
        <end position="338"/>
    </location>
</feature>
<accession>A0A5C5WM23</accession>
<keyword evidence="3 9" id="KW-0418">Kinase</keyword>
<evidence type="ECO:0000256" key="1">
    <source>
        <dbReference type="ARBA" id="ARBA00022679"/>
    </source>
</evidence>
<keyword evidence="2" id="KW-0547">Nucleotide-binding</keyword>
<protein>
    <submittedName>
        <fullName evidence="9">Serine/threonine-protein kinase PrkC</fullName>
        <ecNumber evidence="9">2.7.11.1</ecNumber>
    </submittedName>
</protein>
<sequence>MMTVLKESRDRDDSDLSPTRVSSESLIDNLRATKQFSSEQLQLIHNELIAWSGFDPELNRQDLVVATEKVIGRYRIEALLGEGGAGHVYRARPIAGGDSVALKSIKNLRLNERFKREMQLAQHLAHPNVVIAYEVGEHEDVPYIVMEELTGPDLHQHVVRAGPISWEESIHIMLDAARGLEHAHERGLIHRDVKPGNLMFHYDRVKVADLGLAALSETQEHDSKNQFNTDGELCLGTPEFMAPEQAKSLKAATAASDIYALGATWFFLLTGRPRVRGGTLGEKLACLLYQKGLEELPSECAPDEVRRIWSKMIAHKVDDRYATMSEVTKELENVCPTVFTQAKQDVHVLVVEDDQDDMLLTVELLKRGNSSVTVNTANTLRVAIQQAMCLDSLDVVLLDLRLPDSSGVETVKRMREAVSKAAIIVLTGQDDLQLGQACIEAGADEFACKNDLNAHLLERTIFITMSRCSHSS</sequence>